<gene>
    <name evidence="1" type="ORF">H7H73_17170</name>
    <name evidence="2" type="ORF">MJO55_14960</name>
</gene>
<reference evidence="1" key="1">
    <citation type="submission" date="2020-07" db="EMBL/GenBank/DDBJ databases">
        <authorList>
            <person name="Pettersson B.M.F."/>
            <person name="Behra P.R.K."/>
            <person name="Ramesh M."/>
            <person name="Das S."/>
            <person name="Dasgupta S."/>
            <person name="Kirsebom L.A."/>
        </authorList>
    </citation>
    <scope>NUCLEOTIDE SEQUENCE</scope>
    <source>
        <strain evidence="1">DSM 45406</strain>
    </source>
</reference>
<dbReference type="RefSeq" id="WP_043409624.1">
    <property type="nucleotide sequence ID" value="NZ_CP092427.2"/>
</dbReference>
<evidence type="ECO:0000313" key="3">
    <source>
        <dbReference type="Proteomes" id="UP001055159"/>
    </source>
</evidence>
<proteinExistence type="predicted"/>
<evidence type="ECO:0000313" key="4">
    <source>
        <dbReference type="Proteomes" id="UP001140272"/>
    </source>
</evidence>
<dbReference type="EMBL" id="JACKRN010000613">
    <property type="protein sequence ID" value="MCV7071857.1"/>
    <property type="molecule type" value="Genomic_DNA"/>
</dbReference>
<dbReference type="AlphaFoldDB" id="A0A9X2YDE7"/>
<reference evidence="2" key="3">
    <citation type="submission" date="2022-08" db="EMBL/GenBank/DDBJ databases">
        <title>Whole genome sequencing of non-tuberculosis mycobacteria type-strains.</title>
        <authorList>
            <person name="Igarashi Y."/>
            <person name="Osugi A."/>
            <person name="Mitarai S."/>
        </authorList>
    </citation>
    <scope>NUCLEOTIDE SEQUENCE</scope>
    <source>
        <strain evidence="2">JCM 16372</strain>
    </source>
</reference>
<reference evidence="1" key="2">
    <citation type="journal article" date="2022" name="BMC Genomics">
        <title>Comparative genome analysis of mycobacteria focusing on tRNA and non-coding RNA.</title>
        <authorList>
            <person name="Behra P.R.K."/>
            <person name="Pettersson B.M.F."/>
            <person name="Ramesh M."/>
            <person name="Das S."/>
            <person name="Dasgupta S."/>
            <person name="Kirsebom L.A."/>
        </authorList>
    </citation>
    <scope>NUCLEOTIDE SEQUENCE</scope>
    <source>
        <strain evidence="1">DSM 45406</strain>
    </source>
</reference>
<organism evidence="1 4">
    <name type="scientific">Mycolicibacterium rufum</name>
    <dbReference type="NCBI Taxonomy" id="318424"/>
    <lineage>
        <taxon>Bacteria</taxon>
        <taxon>Bacillati</taxon>
        <taxon>Actinomycetota</taxon>
        <taxon>Actinomycetes</taxon>
        <taxon>Mycobacteriales</taxon>
        <taxon>Mycobacteriaceae</taxon>
        <taxon>Mycolicibacterium</taxon>
    </lineage>
</organism>
<dbReference type="Proteomes" id="UP001140272">
    <property type="component" value="Unassembled WGS sequence"/>
</dbReference>
<accession>A0A9X2YDE7</accession>
<sequence>MLGTLDADDVEAELRTGVVGRIGCLSDGRPYVVPVCYAYRDGCVYGHSMPGAKLTALHRSATVCFEVENITDLSNWRSVIGWGTTELLEGEAARNGLVLLLDRLAPVLGTEFVAAHAAARSGAEFAGTVYRIHLTEKTGRFETSEGADASRAE</sequence>
<dbReference type="InterPro" id="IPR012349">
    <property type="entry name" value="Split_barrel_FMN-bd"/>
</dbReference>
<dbReference type="EMBL" id="CP092427">
    <property type="protein sequence ID" value="ULP34640.1"/>
    <property type="molecule type" value="Genomic_DNA"/>
</dbReference>
<dbReference type="PANTHER" id="PTHR34071">
    <property type="entry name" value="5-NITROIMIDAZOLE ANTIBIOTICS RESISTANCE PROTEIN, NIMA-FAMILY-RELATED PROTEIN-RELATED"/>
    <property type="match status" value="1"/>
</dbReference>
<keyword evidence="3" id="KW-1185">Reference proteome</keyword>
<dbReference type="PANTHER" id="PTHR34071:SF2">
    <property type="entry name" value="FLAVIN-NUCLEOTIDE-BINDING PROTEIN"/>
    <property type="match status" value="1"/>
</dbReference>
<protein>
    <submittedName>
        <fullName evidence="1">Pyridoxamine 5'-phosphate oxidase family protein</fullName>
    </submittedName>
</protein>
<evidence type="ECO:0000313" key="2">
    <source>
        <dbReference type="EMBL" id="ULP34640.1"/>
    </source>
</evidence>
<dbReference type="InterPro" id="IPR024747">
    <property type="entry name" value="Pyridox_Oxase-rel"/>
</dbReference>
<evidence type="ECO:0000313" key="1">
    <source>
        <dbReference type="EMBL" id="MCV7071857.1"/>
    </source>
</evidence>
<dbReference type="SUPFAM" id="SSF50475">
    <property type="entry name" value="FMN-binding split barrel"/>
    <property type="match status" value="1"/>
</dbReference>
<dbReference type="Proteomes" id="UP001055159">
    <property type="component" value="Chromosome"/>
</dbReference>
<dbReference type="Gene3D" id="2.30.110.10">
    <property type="entry name" value="Electron Transport, Fmn-binding Protein, Chain A"/>
    <property type="match status" value="1"/>
</dbReference>
<dbReference type="Pfam" id="PF12900">
    <property type="entry name" value="Pyridox_ox_2"/>
    <property type="match status" value="1"/>
</dbReference>
<name>A0A9X2YDE7_9MYCO</name>